<accession>A0ABW1ZW17</accession>
<evidence type="ECO:0000256" key="4">
    <source>
        <dbReference type="ARBA" id="ARBA00023004"/>
    </source>
</evidence>
<keyword evidence="3" id="KW-0479">Metal-binding</keyword>
<dbReference type="InterPro" id="IPR001433">
    <property type="entry name" value="OxRdtase_FAD/NAD-bd"/>
</dbReference>
<evidence type="ECO:0000313" key="6">
    <source>
        <dbReference type="EMBL" id="MFC6669373.1"/>
    </source>
</evidence>
<dbReference type="CDD" id="cd06184">
    <property type="entry name" value="flavohem_like_fad_nad_binding"/>
    <property type="match status" value="1"/>
</dbReference>
<gene>
    <name evidence="6" type="ORF">ACFQDL_04120</name>
</gene>
<evidence type="ECO:0000256" key="3">
    <source>
        <dbReference type="ARBA" id="ARBA00022723"/>
    </source>
</evidence>
<evidence type="ECO:0000259" key="5">
    <source>
        <dbReference type="Pfam" id="PF00175"/>
    </source>
</evidence>
<dbReference type="EMBL" id="JBHSWE010000001">
    <property type="protein sequence ID" value="MFC6669373.1"/>
    <property type="molecule type" value="Genomic_DNA"/>
</dbReference>
<evidence type="ECO:0000313" key="7">
    <source>
        <dbReference type="Proteomes" id="UP001596422"/>
    </source>
</evidence>
<keyword evidence="1" id="KW-0349">Heme</keyword>
<keyword evidence="2" id="KW-0561">Oxygen transport</keyword>
<dbReference type="PRINTS" id="PR00410">
    <property type="entry name" value="PHEHYDRXLASE"/>
</dbReference>
<organism evidence="6 7">
    <name type="scientific">Marinobacterium aestuariivivens</name>
    <dbReference type="NCBI Taxonomy" id="1698799"/>
    <lineage>
        <taxon>Bacteria</taxon>
        <taxon>Pseudomonadati</taxon>
        <taxon>Pseudomonadota</taxon>
        <taxon>Gammaproteobacteria</taxon>
        <taxon>Oceanospirillales</taxon>
        <taxon>Oceanospirillaceae</taxon>
        <taxon>Marinobacterium</taxon>
    </lineage>
</organism>
<keyword evidence="7" id="KW-1185">Reference proteome</keyword>
<sequence>MSNFLHDRMEVGDEIDLLPPAGDFFLDIAKTTPVVLLSGGVGQTPMLSMLNTLVQKDHAAPIHYLHACENGRQHAFRDHIATLDSRHEQLHSFSWYRSPLDSDVIDRDYDAVGLMDLAPLKASILQDNTEFYFCGPIAFMRAIYKQLKSWGLEDSRLHYELFGPHQTLED</sequence>
<reference evidence="7" key="1">
    <citation type="journal article" date="2019" name="Int. J. Syst. Evol. Microbiol.">
        <title>The Global Catalogue of Microorganisms (GCM) 10K type strain sequencing project: providing services to taxonomists for standard genome sequencing and annotation.</title>
        <authorList>
            <consortium name="The Broad Institute Genomics Platform"/>
            <consortium name="The Broad Institute Genome Sequencing Center for Infectious Disease"/>
            <person name="Wu L."/>
            <person name="Ma J."/>
        </authorList>
    </citation>
    <scope>NUCLEOTIDE SEQUENCE [LARGE SCALE GENOMIC DNA]</scope>
    <source>
        <strain evidence="7">NBRC 111756</strain>
    </source>
</reference>
<name>A0ABW1ZW17_9GAMM</name>
<keyword evidence="2" id="KW-0813">Transport</keyword>
<keyword evidence="4" id="KW-0408">Iron</keyword>
<dbReference type="InterPro" id="IPR017938">
    <property type="entry name" value="Riboflavin_synthase-like_b-brl"/>
</dbReference>
<comment type="caution">
    <text evidence="6">The sequence shown here is derived from an EMBL/GenBank/DDBJ whole genome shotgun (WGS) entry which is preliminary data.</text>
</comment>
<dbReference type="InterPro" id="IPR039261">
    <property type="entry name" value="FNR_nucleotide-bd"/>
</dbReference>
<feature type="domain" description="Oxidoreductase FAD/NAD(P)-binding" evidence="5">
    <location>
        <begin position="36"/>
        <end position="143"/>
    </location>
</feature>
<dbReference type="SUPFAM" id="SSF52343">
    <property type="entry name" value="Ferredoxin reductase-like, C-terminal NADP-linked domain"/>
    <property type="match status" value="1"/>
</dbReference>
<dbReference type="RefSeq" id="WP_379907932.1">
    <property type="nucleotide sequence ID" value="NZ_JBHSWE010000001.1"/>
</dbReference>
<evidence type="ECO:0000256" key="2">
    <source>
        <dbReference type="ARBA" id="ARBA00022621"/>
    </source>
</evidence>
<dbReference type="Proteomes" id="UP001596422">
    <property type="component" value="Unassembled WGS sequence"/>
</dbReference>
<dbReference type="Gene3D" id="3.40.50.80">
    <property type="entry name" value="Nucleotide-binding domain of ferredoxin-NADP reductase (FNR) module"/>
    <property type="match status" value="1"/>
</dbReference>
<evidence type="ECO:0000256" key="1">
    <source>
        <dbReference type="ARBA" id="ARBA00022617"/>
    </source>
</evidence>
<dbReference type="PANTHER" id="PTHR43396">
    <property type="entry name" value="FLAVOHEMOPROTEIN"/>
    <property type="match status" value="1"/>
</dbReference>
<proteinExistence type="predicted"/>
<protein>
    <recommendedName>
        <fullName evidence="5">Oxidoreductase FAD/NAD(P)-binding domain-containing protein</fullName>
    </recommendedName>
</protein>
<dbReference type="SUPFAM" id="SSF63380">
    <property type="entry name" value="Riboflavin synthase domain-like"/>
    <property type="match status" value="1"/>
</dbReference>
<dbReference type="Pfam" id="PF00175">
    <property type="entry name" value="NAD_binding_1"/>
    <property type="match status" value="1"/>
</dbReference>
<dbReference type="PANTHER" id="PTHR43396:SF3">
    <property type="entry name" value="FLAVOHEMOPROTEIN"/>
    <property type="match status" value="1"/>
</dbReference>